<comment type="caution">
    <text evidence="1">The sequence shown here is derived from an EMBL/GenBank/DDBJ whole genome shotgun (WGS) entry which is preliminary data.</text>
</comment>
<reference evidence="1 2" key="1">
    <citation type="journal article" date="2020" name="Cell">
        <title>Large-Scale Comparative Analyses of Tick Genomes Elucidate Their Genetic Diversity and Vector Capacities.</title>
        <authorList>
            <consortium name="Tick Genome and Microbiome Consortium (TIGMIC)"/>
            <person name="Jia N."/>
            <person name="Wang J."/>
            <person name="Shi W."/>
            <person name="Du L."/>
            <person name="Sun Y."/>
            <person name="Zhan W."/>
            <person name="Jiang J.F."/>
            <person name="Wang Q."/>
            <person name="Zhang B."/>
            <person name="Ji P."/>
            <person name="Bell-Sakyi L."/>
            <person name="Cui X.M."/>
            <person name="Yuan T.T."/>
            <person name="Jiang B.G."/>
            <person name="Yang W.F."/>
            <person name="Lam T.T."/>
            <person name="Chang Q.C."/>
            <person name="Ding S.J."/>
            <person name="Wang X.J."/>
            <person name="Zhu J.G."/>
            <person name="Ruan X.D."/>
            <person name="Zhao L."/>
            <person name="Wei J.T."/>
            <person name="Ye R.Z."/>
            <person name="Que T.C."/>
            <person name="Du C.H."/>
            <person name="Zhou Y.H."/>
            <person name="Cheng J.X."/>
            <person name="Dai P.F."/>
            <person name="Guo W.B."/>
            <person name="Han X.H."/>
            <person name="Huang E.J."/>
            <person name="Li L.F."/>
            <person name="Wei W."/>
            <person name="Gao Y.C."/>
            <person name="Liu J.Z."/>
            <person name="Shao H.Z."/>
            <person name="Wang X."/>
            <person name="Wang C.C."/>
            <person name="Yang T.C."/>
            <person name="Huo Q.B."/>
            <person name="Li W."/>
            <person name="Chen H.Y."/>
            <person name="Chen S.E."/>
            <person name="Zhou L.G."/>
            <person name="Ni X.B."/>
            <person name="Tian J.H."/>
            <person name="Sheng Y."/>
            <person name="Liu T."/>
            <person name="Pan Y.S."/>
            <person name="Xia L.Y."/>
            <person name="Li J."/>
            <person name="Zhao F."/>
            <person name="Cao W.C."/>
        </authorList>
    </citation>
    <scope>NUCLEOTIDE SEQUENCE [LARGE SCALE GENOMIC DNA]</scope>
    <source>
        <strain evidence="1">Iper-2018</strain>
    </source>
</reference>
<evidence type="ECO:0000313" key="1">
    <source>
        <dbReference type="EMBL" id="KAG0429397.1"/>
    </source>
</evidence>
<gene>
    <name evidence="1" type="ORF">HPB47_023712</name>
</gene>
<proteinExistence type="predicted"/>
<dbReference type="EMBL" id="JABSTQ010009418">
    <property type="protein sequence ID" value="KAG0429397.1"/>
    <property type="molecule type" value="Genomic_DNA"/>
</dbReference>
<name>A0AC60Q6D3_IXOPE</name>
<sequence>MGFAVWSVSLALLLAATPYMVRPSDAQGEESSTRNIEEDMNDILKVAVQKFLPLMSDVILRPEVSGDCSSALLKTFLGLQQRKAWALRMALSNALVSSNVLEGAYIALGGYEQCLRTRVRSSSGELYFKGQFCNIFFDIPKDSYAEIVKSFQEIGELQGRLNPLNAKSQRYQNVDPRGAICIPSLCSAEDINFVVRSGTSMQILLFFSAITNTRFLLNTETKPENEPLRFMAGFKVIMAFWVVFGHAHILVQSGFFHALFRWADISEDLSFQFVPNAFLSVTTFFFMSITIPAAVLILAAFILPLLGSGPADEETYMLMINGCIKNWWTVLVHTNNFNPDGEMMLQAALWVTSFCLACFVMFVTYDWNKGHLPGVVVSALYAGFHRHLWSLVFVWPFYACATGRGGLINKFFGWTFFFPLSRLAFSIYLVHFLVYVLRQIRMRTYLNADEYFQFTTSLGVFTLSTFFAYLLYLTVEAPLIGLQKLIFDRPSNPKPEIDNKISLEIKSEKSQL</sequence>
<dbReference type="Proteomes" id="UP000805193">
    <property type="component" value="Unassembled WGS sequence"/>
</dbReference>
<protein>
    <submittedName>
        <fullName evidence="1">Uncharacterized protein</fullName>
    </submittedName>
</protein>
<organism evidence="1 2">
    <name type="scientific">Ixodes persulcatus</name>
    <name type="common">Taiga tick</name>
    <dbReference type="NCBI Taxonomy" id="34615"/>
    <lineage>
        <taxon>Eukaryota</taxon>
        <taxon>Metazoa</taxon>
        <taxon>Ecdysozoa</taxon>
        <taxon>Arthropoda</taxon>
        <taxon>Chelicerata</taxon>
        <taxon>Arachnida</taxon>
        <taxon>Acari</taxon>
        <taxon>Parasitiformes</taxon>
        <taxon>Ixodida</taxon>
        <taxon>Ixodoidea</taxon>
        <taxon>Ixodidae</taxon>
        <taxon>Ixodinae</taxon>
        <taxon>Ixodes</taxon>
    </lineage>
</organism>
<keyword evidence="2" id="KW-1185">Reference proteome</keyword>
<evidence type="ECO:0000313" key="2">
    <source>
        <dbReference type="Proteomes" id="UP000805193"/>
    </source>
</evidence>
<accession>A0AC60Q6D3</accession>